<comment type="similarity">
    <text evidence="6">Belongs to the LpxL/LpxM/LpxP family. LpxM subfamily.</text>
</comment>
<dbReference type="GO" id="GO:0016747">
    <property type="term" value="F:acyltransferase activity, transferring groups other than amino-acyl groups"/>
    <property type="evidence" value="ECO:0007669"/>
    <property type="project" value="InterPro"/>
</dbReference>
<dbReference type="PANTHER" id="PTHR30606">
    <property type="entry name" value="LIPID A BIOSYNTHESIS LAUROYL ACYLTRANSFERASE"/>
    <property type="match status" value="1"/>
</dbReference>
<comment type="catalytic activity">
    <reaction evidence="6">
        <text>an alpha-Kdo-(2-&gt;4)-alpha-Kdo-(2-&gt;6)-(acyl)-lipid IVA + a fatty acyl-[ACP] = an alpha-Kdo-(2-&gt;4)-alpha-Kdo-(2-&gt;6)-lipid A + holo-[ACP]</text>
        <dbReference type="Rhea" id="RHEA:69400"/>
        <dbReference type="Rhea" id="RHEA-COMP:9685"/>
        <dbReference type="Rhea" id="RHEA-COMP:14125"/>
        <dbReference type="ChEBI" id="CHEBI:64479"/>
        <dbReference type="ChEBI" id="CHEBI:138651"/>
        <dbReference type="ChEBI" id="CHEBI:176430"/>
        <dbReference type="ChEBI" id="CHEBI:176431"/>
        <dbReference type="EC" id="2.3.1.243"/>
    </reaction>
</comment>
<dbReference type="UniPathway" id="UPA00360">
    <property type="reaction ID" value="UER00486"/>
</dbReference>
<evidence type="ECO:0000256" key="5">
    <source>
        <dbReference type="ARBA" id="ARBA00023315"/>
    </source>
</evidence>
<dbReference type="PANTHER" id="PTHR30606:SF4">
    <property type="entry name" value="LIPID A BIOSYNTHESIS MYRISTOYLTRANSFERASE"/>
    <property type="match status" value="1"/>
</dbReference>
<evidence type="ECO:0000256" key="4">
    <source>
        <dbReference type="ARBA" id="ARBA00023136"/>
    </source>
</evidence>
<keyword evidence="4 6" id="KW-0472">Membrane</keyword>
<dbReference type="InterPro" id="IPR011921">
    <property type="entry name" value="Lipid_A_MsbB"/>
</dbReference>
<dbReference type="AlphaFoldDB" id="A0A379Z9T8"/>
<dbReference type="Proteomes" id="UP000254765">
    <property type="component" value="Unassembled WGS sequence"/>
</dbReference>
<proteinExistence type="inferred from homology"/>
<keyword evidence="3 6" id="KW-0808">Transferase</keyword>
<reference evidence="7 8" key="1">
    <citation type="submission" date="2018-06" db="EMBL/GenBank/DDBJ databases">
        <authorList>
            <consortium name="Pathogen Informatics"/>
            <person name="Doyle S."/>
        </authorList>
    </citation>
    <scope>NUCLEOTIDE SEQUENCE [LARGE SCALE GENOMIC DNA]</scope>
    <source>
        <strain evidence="7 8">NCTC10211</strain>
    </source>
</reference>
<dbReference type="GO" id="GO:0005886">
    <property type="term" value="C:plasma membrane"/>
    <property type="evidence" value="ECO:0007669"/>
    <property type="project" value="UniProtKB-SubCell"/>
</dbReference>
<comment type="pathway">
    <text evidence="6">Bacterial outer membrane biogenesis; lipopolysaccharide biosynthesis.</text>
</comment>
<evidence type="ECO:0000313" key="8">
    <source>
        <dbReference type="Proteomes" id="UP000254765"/>
    </source>
</evidence>
<dbReference type="HAMAP" id="MF_01944">
    <property type="entry name" value="Lipid_A_LpxM"/>
    <property type="match status" value="1"/>
</dbReference>
<dbReference type="GO" id="GO:0009103">
    <property type="term" value="P:lipopolysaccharide biosynthetic process"/>
    <property type="evidence" value="ECO:0007669"/>
    <property type="project" value="UniProtKB-UniRule"/>
</dbReference>
<comment type="pathway">
    <text evidence="6">Glycolipid biosynthesis; KDO(2)-lipid A biosynthesis; KDO(2)-lipid A from CMP-3-deoxy-D-manno-octulosonate and lipid IV(A): step 4/4.</text>
</comment>
<dbReference type="Pfam" id="PF03279">
    <property type="entry name" value="Lip_A_acyltrans"/>
    <property type="match status" value="1"/>
</dbReference>
<dbReference type="GO" id="GO:0036104">
    <property type="term" value="P:Kdo2-lipid A biosynthetic process"/>
    <property type="evidence" value="ECO:0007669"/>
    <property type="project" value="UniProtKB-UniRule"/>
</dbReference>
<dbReference type="InterPro" id="IPR004960">
    <property type="entry name" value="LipA_acyltrans"/>
</dbReference>
<keyword evidence="1 6" id="KW-1003">Cell membrane</keyword>
<name>A0A379Z9T8_SERMA</name>
<evidence type="ECO:0000313" key="7">
    <source>
        <dbReference type="EMBL" id="SUI57947.1"/>
    </source>
</evidence>
<gene>
    <name evidence="7" type="primary">msbB</name>
    <name evidence="6" type="synonym">lpxM</name>
    <name evidence="7" type="ORF">NCTC10211_03512</name>
</gene>
<keyword evidence="6" id="KW-1133">Transmembrane helix</keyword>
<organism evidence="7 8">
    <name type="scientific">Serratia marcescens</name>
    <dbReference type="NCBI Taxonomy" id="615"/>
    <lineage>
        <taxon>Bacteria</taxon>
        <taxon>Pseudomonadati</taxon>
        <taxon>Pseudomonadota</taxon>
        <taxon>Gammaproteobacteria</taxon>
        <taxon>Enterobacterales</taxon>
        <taxon>Yersiniaceae</taxon>
        <taxon>Serratia</taxon>
    </lineage>
</organism>
<protein>
    <recommendedName>
        <fullName evidence="6">Lipid A biosynthesis acyltransferase</fullName>
        <ecNumber evidence="6">2.3.1.243</ecNumber>
    </recommendedName>
    <alternativeName>
        <fullName evidence="6">Kdo(2)-lauroyl-lipid IV(A) acyltransferase</fullName>
    </alternativeName>
</protein>
<keyword evidence="6" id="KW-0448">Lipopolysaccharide biosynthesis</keyword>
<dbReference type="NCBIfam" id="TIGR02208">
    <property type="entry name" value="lipid_A_msbB"/>
    <property type="match status" value="1"/>
</dbReference>
<accession>A0A379Z9T8</accession>
<dbReference type="EC" id="2.3.1.243" evidence="6"/>
<evidence type="ECO:0000256" key="1">
    <source>
        <dbReference type="ARBA" id="ARBA00022475"/>
    </source>
</evidence>
<evidence type="ECO:0000256" key="6">
    <source>
        <dbReference type="HAMAP-Rule" id="MF_01944"/>
    </source>
</evidence>
<dbReference type="NCBIfam" id="NF006507">
    <property type="entry name" value="PRK08943.1"/>
    <property type="match status" value="1"/>
</dbReference>
<feature type="short sequence motif" description="HXXXXD motif" evidence="6">
    <location>
        <begin position="140"/>
        <end position="145"/>
    </location>
</feature>
<evidence type="ECO:0000256" key="3">
    <source>
        <dbReference type="ARBA" id="ARBA00022679"/>
    </source>
</evidence>
<dbReference type="GO" id="GO:0009276">
    <property type="term" value="C:Gram-negative-bacterium-type cell wall"/>
    <property type="evidence" value="ECO:0007669"/>
    <property type="project" value="InterPro"/>
</dbReference>
<dbReference type="UniPathway" id="UPA00030"/>
<keyword evidence="5 6" id="KW-0012">Acyltransferase</keyword>
<dbReference type="EMBL" id="UGYK01000002">
    <property type="protein sequence ID" value="SUI57947.1"/>
    <property type="molecule type" value="Genomic_DNA"/>
</dbReference>
<sequence length="407" mass="46311">MQNEKKSNVEFIPQFQKAFLYPRYWGVWLGTGLMAGVSLVPARLRDPVLGAVGKLAGKLAKGARRRARINLLYCLPELPESDREHIIDQMFACAPQSMVLMAELACTKPEKVLKRVRWHGEEVLDKIRAEGRNVIFLVPHGWAVDVPAMLMAARGQPMAAMFHNQRNQLIDYLWNAVRRKFGGRMHARNDGIKPFISSVRQGYWGYYLPDQDHGAEHSEFVDFFATYKATLPAVGRLMKVCRAAIVPLFPVYDGKTSMLDIYIREPMDDLADADDPRIARRMNEEVENLVGPNPEQYTWILKLLKTRKEGEIEPYSRDDSVSLILSTANAGRATPRPASLQMCTIQPRARRMSTILGVWVKSFQRRSSLRSRLSSPRLSGRSLRRLARRSRLLSAVSSPIFFGRRVS</sequence>
<evidence type="ECO:0000256" key="2">
    <source>
        <dbReference type="ARBA" id="ARBA00022519"/>
    </source>
</evidence>
<dbReference type="CDD" id="cd07984">
    <property type="entry name" value="LPLAT_LABLAT-like"/>
    <property type="match status" value="1"/>
</dbReference>
<comment type="function">
    <text evidence="6">Catalyzes the transfer of an acyl chain from an acyl-[acyl-carrier-protein] (ACP) to a Kdo(2)-(acyl)-lipid IV(A) to form a Kdo(2)-lipid A.</text>
</comment>
<comment type="subcellular location">
    <subcellularLocation>
        <location evidence="6">Cell inner membrane</location>
        <topology evidence="6">Single-pass membrane protein</topology>
    </subcellularLocation>
</comment>
<keyword evidence="6" id="KW-0812">Transmembrane</keyword>
<keyword evidence="2 6" id="KW-0997">Cell inner membrane</keyword>